<gene>
    <name evidence="1" type="ORF">Tci_049689</name>
</gene>
<dbReference type="SUPFAM" id="SSF56672">
    <property type="entry name" value="DNA/RNA polymerases"/>
    <property type="match status" value="1"/>
</dbReference>
<evidence type="ECO:0000313" key="1">
    <source>
        <dbReference type="EMBL" id="GEU77711.1"/>
    </source>
</evidence>
<organism evidence="1">
    <name type="scientific">Tanacetum cinerariifolium</name>
    <name type="common">Dalmatian daisy</name>
    <name type="synonym">Chrysanthemum cinerariifolium</name>
    <dbReference type="NCBI Taxonomy" id="118510"/>
    <lineage>
        <taxon>Eukaryota</taxon>
        <taxon>Viridiplantae</taxon>
        <taxon>Streptophyta</taxon>
        <taxon>Embryophyta</taxon>
        <taxon>Tracheophyta</taxon>
        <taxon>Spermatophyta</taxon>
        <taxon>Magnoliopsida</taxon>
        <taxon>eudicotyledons</taxon>
        <taxon>Gunneridae</taxon>
        <taxon>Pentapetalae</taxon>
        <taxon>asterids</taxon>
        <taxon>campanulids</taxon>
        <taxon>Asterales</taxon>
        <taxon>Asteraceae</taxon>
        <taxon>Asteroideae</taxon>
        <taxon>Anthemideae</taxon>
        <taxon>Anthemidinae</taxon>
        <taxon>Tanacetum</taxon>
    </lineage>
</organism>
<keyword evidence="1" id="KW-0808">Transferase</keyword>
<dbReference type="AlphaFoldDB" id="A0A6L2MUP3"/>
<proteinExistence type="predicted"/>
<dbReference type="EMBL" id="BKCJ010007530">
    <property type="protein sequence ID" value="GEU77711.1"/>
    <property type="molecule type" value="Genomic_DNA"/>
</dbReference>
<accession>A0A6L2MUP3</accession>
<dbReference type="PANTHER" id="PTHR33067">
    <property type="entry name" value="RNA-DIRECTED DNA POLYMERASE-RELATED"/>
    <property type="match status" value="1"/>
</dbReference>
<reference evidence="1" key="1">
    <citation type="journal article" date="2019" name="Sci. Rep.">
        <title>Draft genome of Tanacetum cinerariifolium, the natural source of mosquito coil.</title>
        <authorList>
            <person name="Yamashiro T."/>
            <person name="Shiraishi A."/>
            <person name="Satake H."/>
            <person name="Nakayama K."/>
        </authorList>
    </citation>
    <scope>NUCLEOTIDE SEQUENCE</scope>
</reference>
<sequence length="521" mass="58989">MEKKSDEKRLEDIPIVKEFSDIFPENLPSLPPVRQVEFEIDLISGATPVARTPYRLAPSEMQELHDVVVYYHFAISTFPIKVVIRLSAFILEYLLQLPIRPFPGGGYKAVALGFYQRNNVNPSYQEQRGFGSLPSSTEARDQVNSISTTIEADSCQIRRIRSAQYAVSTGQNRTLMYESRQTTIMFPSHLNGASISVIPLLTYLNLGFGELAHTKLTIELADRTMKYPKGIAKKVPIRIDKMVYKGDNVVGALINVPISIGNFYVVTDFVILDNMDAYRDEGMEAGTTATTLTAKLPILNLGEYDLWLMTIEQYFLMTDYSIWKVIKNGNKVLTKNVGTVEQTYEPTFIEEKLDKKNKMKAKGTLLMALPNKDQLKFHSYQDVKLLMEAIKKRAPKNQENIGREYGRKTVPVENPTENALIAQDGFGGLVKTVESKVEYVDVKNKGVYSTVETKHVKKNNFSPPIIEDWIFDDKSEVEFIPKVKVKTIRPSIEKIKIVKTAREKVEKGSKTSVEQHKKGEP</sequence>
<comment type="caution">
    <text evidence="1">The sequence shown here is derived from an EMBL/GenBank/DDBJ whole genome shotgun (WGS) entry which is preliminary data.</text>
</comment>
<name>A0A6L2MUP3_TANCI</name>
<keyword evidence="1" id="KW-0548">Nucleotidyltransferase</keyword>
<keyword evidence="1" id="KW-0695">RNA-directed DNA polymerase</keyword>
<protein>
    <submittedName>
        <fullName evidence="1">Putative reverse transcriptase domain-containing protein</fullName>
    </submittedName>
</protein>
<dbReference type="GO" id="GO:0003964">
    <property type="term" value="F:RNA-directed DNA polymerase activity"/>
    <property type="evidence" value="ECO:0007669"/>
    <property type="project" value="UniProtKB-KW"/>
</dbReference>
<dbReference type="InterPro" id="IPR043502">
    <property type="entry name" value="DNA/RNA_pol_sf"/>
</dbReference>